<dbReference type="Proteomes" id="UP001432322">
    <property type="component" value="Unassembled WGS sequence"/>
</dbReference>
<evidence type="ECO:0000313" key="2">
    <source>
        <dbReference type="Proteomes" id="UP001432322"/>
    </source>
</evidence>
<dbReference type="AlphaFoldDB" id="A0AAV5V688"/>
<keyword evidence="2" id="KW-1185">Reference proteome</keyword>
<proteinExistence type="predicted"/>
<accession>A0AAV5V688</accession>
<reference evidence="1" key="1">
    <citation type="submission" date="2023-10" db="EMBL/GenBank/DDBJ databases">
        <title>Genome assembly of Pristionchus species.</title>
        <authorList>
            <person name="Yoshida K."/>
            <person name="Sommer R.J."/>
        </authorList>
    </citation>
    <scope>NUCLEOTIDE SEQUENCE</scope>
    <source>
        <strain evidence="1">RS5133</strain>
    </source>
</reference>
<sequence>EISFQSMKKWADSQSRVNDHLLHELRKGDEAQSALEMLREKVNTSNSISAKDVEEIIKIYDEKCSQIRKRIVGDLSGKAEGSLIVLKDLQDSGSLSDPIKLE</sequence>
<protein>
    <submittedName>
        <fullName evidence="1">Uncharacterized protein</fullName>
    </submittedName>
</protein>
<feature type="non-terminal residue" evidence="1">
    <location>
        <position position="1"/>
    </location>
</feature>
<comment type="caution">
    <text evidence="1">The sequence shown here is derived from an EMBL/GenBank/DDBJ whole genome shotgun (WGS) entry which is preliminary data.</text>
</comment>
<evidence type="ECO:0000313" key="1">
    <source>
        <dbReference type="EMBL" id="GMT14069.1"/>
    </source>
</evidence>
<dbReference type="EMBL" id="BTSY01000002">
    <property type="protein sequence ID" value="GMT14069.1"/>
    <property type="molecule type" value="Genomic_DNA"/>
</dbReference>
<organism evidence="1 2">
    <name type="scientific">Pristionchus fissidentatus</name>
    <dbReference type="NCBI Taxonomy" id="1538716"/>
    <lineage>
        <taxon>Eukaryota</taxon>
        <taxon>Metazoa</taxon>
        <taxon>Ecdysozoa</taxon>
        <taxon>Nematoda</taxon>
        <taxon>Chromadorea</taxon>
        <taxon>Rhabditida</taxon>
        <taxon>Rhabditina</taxon>
        <taxon>Diplogasteromorpha</taxon>
        <taxon>Diplogasteroidea</taxon>
        <taxon>Neodiplogasteridae</taxon>
        <taxon>Pristionchus</taxon>
    </lineage>
</organism>
<name>A0AAV5V688_9BILA</name>
<gene>
    <name evidence="1" type="ORF">PFISCL1PPCAC_5366</name>
</gene>